<dbReference type="InterPro" id="IPR033140">
    <property type="entry name" value="Lipase_GDXG_put_SER_AS"/>
</dbReference>
<evidence type="ECO:0000313" key="5">
    <source>
        <dbReference type="EMBL" id="SFH92777.1"/>
    </source>
</evidence>
<accession>A0A1I3E1C1</accession>
<protein>
    <submittedName>
        <fullName evidence="5">Acetyl esterase</fullName>
    </submittedName>
</protein>
<dbReference type="InterPro" id="IPR050300">
    <property type="entry name" value="GDXG_lipolytic_enzyme"/>
</dbReference>
<dbReference type="Pfam" id="PF07859">
    <property type="entry name" value="Abhydrolase_3"/>
    <property type="match status" value="1"/>
</dbReference>
<reference evidence="5 6" key="1">
    <citation type="submission" date="2016-10" db="EMBL/GenBank/DDBJ databases">
        <authorList>
            <person name="de Groot N.N."/>
        </authorList>
    </citation>
    <scope>NUCLEOTIDE SEQUENCE [LARGE SCALE GENOMIC DNA]</scope>
    <source>
        <strain evidence="5 6">CGMCC 1.11030</strain>
    </source>
</reference>
<keyword evidence="2" id="KW-0378">Hydrolase</keyword>
<dbReference type="OrthoDB" id="9806180at2"/>
<dbReference type="PANTHER" id="PTHR48081:SF8">
    <property type="entry name" value="ALPHA_BETA HYDROLASE FOLD-3 DOMAIN-CONTAINING PROTEIN-RELATED"/>
    <property type="match status" value="1"/>
</dbReference>
<name>A0A1I3E1C1_9RHOB</name>
<comment type="similarity">
    <text evidence="1">Belongs to the 'GDXG' lipolytic enzyme family.</text>
</comment>
<organism evidence="5 6">
    <name type="scientific">Albimonas pacifica</name>
    <dbReference type="NCBI Taxonomy" id="1114924"/>
    <lineage>
        <taxon>Bacteria</taxon>
        <taxon>Pseudomonadati</taxon>
        <taxon>Pseudomonadota</taxon>
        <taxon>Alphaproteobacteria</taxon>
        <taxon>Rhodobacterales</taxon>
        <taxon>Paracoccaceae</taxon>
        <taxon>Albimonas</taxon>
    </lineage>
</organism>
<dbReference type="Proteomes" id="UP000199377">
    <property type="component" value="Unassembled WGS sequence"/>
</dbReference>
<dbReference type="GO" id="GO:0016787">
    <property type="term" value="F:hydrolase activity"/>
    <property type="evidence" value="ECO:0007669"/>
    <property type="project" value="UniProtKB-KW"/>
</dbReference>
<dbReference type="PROSITE" id="PS01174">
    <property type="entry name" value="LIPASE_GDXG_SER"/>
    <property type="match status" value="1"/>
</dbReference>
<dbReference type="RefSeq" id="WP_092858930.1">
    <property type="nucleotide sequence ID" value="NZ_FOQH01000003.1"/>
</dbReference>
<feature type="active site" evidence="3">
    <location>
        <position position="164"/>
    </location>
</feature>
<dbReference type="SUPFAM" id="SSF53474">
    <property type="entry name" value="alpha/beta-Hydrolases"/>
    <property type="match status" value="1"/>
</dbReference>
<dbReference type="InterPro" id="IPR029058">
    <property type="entry name" value="AB_hydrolase_fold"/>
</dbReference>
<evidence type="ECO:0000313" key="6">
    <source>
        <dbReference type="Proteomes" id="UP000199377"/>
    </source>
</evidence>
<evidence type="ECO:0000256" key="1">
    <source>
        <dbReference type="ARBA" id="ARBA00010515"/>
    </source>
</evidence>
<evidence type="ECO:0000256" key="3">
    <source>
        <dbReference type="PROSITE-ProRule" id="PRU10038"/>
    </source>
</evidence>
<dbReference type="Gene3D" id="3.40.50.1820">
    <property type="entry name" value="alpha/beta hydrolase"/>
    <property type="match status" value="1"/>
</dbReference>
<gene>
    <name evidence="5" type="ORF">SAMN05216258_103129</name>
</gene>
<keyword evidence="6" id="KW-1185">Reference proteome</keyword>
<proteinExistence type="inferred from homology"/>
<evidence type="ECO:0000256" key="2">
    <source>
        <dbReference type="ARBA" id="ARBA00022801"/>
    </source>
</evidence>
<dbReference type="PANTHER" id="PTHR48081">
    <property type="entry name" value="AB HYDROLASE SUPERFAMILY PROTEIN C4A8.06C"/>
    <property type="match status" value="1"/>
</dbReference>
<feature type="domain" description="Alpha/beta hydrolase fold-3" evidence="4">
    <location>
        <begin position="91"/>
        <end position="291"/>
    </location>
</feature>
<sequence>MDGPAPLATPDYDWILEADTRAFVETSRRNSRVEGEPTAASRRAAYDANCRYWHNGRPEGVQVEDLSCEGPRGPIPLRRYVPASGPGSAFILYLHGGGFVVGGLDSHDDICAEMAHRTGYETVSVDYRMAPEFQHPAFFDDAFAAWEWAVAAAGGRPLVISGDSAGGTLAAAVVHASRGREGAPVGQVLIYPSLGGDPTRGSFVLHADAPLLSRADRAFYASQRDMSLVPDDDPRAWPLRDPDVSGLPMTVCINAQCDPLADDGKAYRDRILAVGGRAFSVEEPGLTHGFLRARHASRQAGLAFDRIVESLRALGAGERPKLS</sequence>
<dbReference type="STRING" id="1114924.SAMN05216258_103129"/>
<dbReference type="InterPro" id="IPR013094">
    <property type="entry name" value="AB_hydrolase_3"/>
</dbReference>
<dbReference type="EMBL" id="FOQH01000003">
    <property type="protein sequence ID" value="SFH92777.1"/>
    <property type="molecule type" value="Genomic_DNA"/>
</dbReference>
<dbReference type="AlphaFoldDB" id="A0A1I3E1C1"/>
<evidence type="ECO:0000259" key="4">
    <source>
        <dbReference type="Pfam" id="PF07859"/>
    </source>
</evidence>